<comment type="similarity">
    <text evidence="8 9">Belongs to the TonB-dependent receptor family.</text>
</comment>
<dbReference type="AlphaFoldDB" id="I9P2K1"/>
<dbReference type="Gene3D" id="2.170.130.10">
    <property type="entry name" value="TonB-dependent receptor, plug domain"/>
    <property type="match status" value="1"/>
</dbReference>
<dbReference type="EMBL" id="AKKU01000012">
    <property type="protein sequence ID" value="EIW89162.1"/>
    <property type="molecule type" value="Genomic_DNA"/>
</dbReference>
<dbReference type="InterPro" id="IPR037066">
    <property type="entry name" value="Plug_dom_sf"/>
</dbReference>
<dbReference type="eggNOG" id="COG4206">
    <property type="taxonomic scope" value="Bacteria"/>
</dbReference>
<protein>
    <submittedName>
        <fullName evidence="13">TonB-dependent receptor</fullName>
    </submittedName>
</protein>
<dbReference type="GO" id="GO:0009279">
    <property type="term" value="C:cell outer membrane"/>
    <property type="evidence" value="ECO:0007669"/>
    <property type="project" value="UniProtKB-SubCell"/>
</dbReference>
<evidence type="ECO:0000313" key="13">
    <source>
        <dbReference type="EMBL" id="EIW89162.1"/>
    </source>
</evidence>
<organism evidence="13 14">
    <name type="scientific">Alishewanella agri BL06</name>
    <dbReference type="NCBI Taxonomy" id="1195246"/>
    <lineage>
        <taxon>Bacteria</taxon>
        <taxon>Pseudomonadati</taxon>
        <taxon>Pseudomonadota</taxon>
        <taxon>Gammaproteobacteria</taxon>
        <taxon>Alteromonadales</taxon>
        <taxon>Alteromonadaceae</taxon>
        <taxon>Alishewanella</taxon>
    </lineage>
</organism>
<dbReference type="InterPro" id="IPR039426">
    <property type="entry name" value="TonB-dep_rcpt-like"/>
</dbReference>
<evidence type="ECO:0000256" key="8">
    <source>
        <dbReference type="PROSITE-ProRule" id="PRU01360"/>
    </source>
</evidence>
<dbReference type="RefSeq" id="WP_008984239.1">
    <property type="nucleotide sequence ID" value="NZ_AKKU01000012.1"/>
</dbReference>
<evidence type="ECO:0000259" key="11">
    <source>
        <dbReference type="Pfam" id="PF00593"/>
    </source>
</evidence>
<evidence type="ECO:0000256" key="4">
    <source>
        <dbReference type="ARBA" id="ARBA00022692"/>
    </source>
</evidence>
<proteinExistence type="inferred from homology"/>
<keyword evidence="5 9" id="KW-0798">TonB box</keyword>
<dbReference type="Pfam" id="PF00593">
    <property type="entry name" value="TonB_dep_Rec_b-barrel"/>
    <property type="match status" value="1"/>
</dbReference>
<evidence type="ECO:0000256" key="3">
    <source>
        <dbReference type="ARBA" id="ARBA00022452"/>
    </source>
</evidence>
<evidence type="ECO:0000259" key="12">
    <source>
        <dbReference type="Pfam" id="PF07715"/>
    </source>
</evidence>
<dbReference type="SUPFAM" id="SSF56935">
    <property type="entry name" value="Porins"/>
    <property type="match status" value="1"/>
</dbReference>
<dbReference type="Gene3D" id="2.40.170.20">
    <property type="entry name" value="TonB-dependent receptor, beta-barrel domain"/>
    <property type="match status" value="1"/>
</dbReference>
<evidence type="ECO:0000256" key="2">
    <source>
        <dbReference type="ARBA" id="ARBA00022448"/>
    </source>
</evidence>
<keyword evidence="7 8" id="KW-0998">Cell outer membrane</keyword>
<dbReference type="eggNOG" id="COG4771">
    <property type="taxonomic scope" value="Bacteria"/>
</dbReference>
<feature type="domain" description="TonB-dependent receptor-like beta-barrel" evidence="11">
    <location>
        <begin position="388"/>
        <end position="840"/>
    </location>
</feature>
<keyword evidence="13" id="KW-0675">Receptor</keyword>
<evidence type="ECO:0000256" key="9">
    <source>
        <dbReference type="RuleBase" id="RU003357"/>
    </source>
</evidence>
<evidence type="ECO:0000256" key="1">
    <source>
        <dbReference type="ARBA" id="ARBA00004571"/>
    </source>
</evidence>
<evidence type="ECO:0000256" key="5">
    <source>
        <dbReference type="ARBA" id="ARBA00023077"/>
    </source>
</evidence>
<dbReference type="Pfam" id="PF07715">
    <property type="entry name" value="Plug"/>
    <property type="match status" value="1"/>
</dbReference>
<evidence type="ECO:0000313" key="14">
    <source>
        <dbReference type="Proteomes" id="UP000035062"/>
    </source>
</evidence>
<gene>
    <name evidence="13" type="ORF">AGRI_06735</name>
</gene>
<keyword evidence="4 8" id="KW-0812">Transmembrane</keyword>
<dbReference type="PATRIC" id="fig|1195246.3.peg.1327"/>
<dbReference type="STRING" id="1195246.AGRI_06735"/>
<feature type="domain" description="TonB-dependent receptor plug" evidence="12">
    <location>
        <begin position="61"/>
        <end position="169"/>
    </location>
</feature>
<dbReference type="Proteomes" id="UP000035062">
    <property type="component" value="Unassembled WGS sequence"/>
</dbReference>
<comment type="caution">
    <text evidence="13">The sequence shown here is derived from an EMBL/GenBank/DDBJ whole genome shotgun (WGS) entry which is preliminary data.</text>
</comment>
<dbReference type="PROSITE" id="PS52016">
    <property type="entry name" value="TONB_DEPENDENT_REC_3"/>
    <property type="match status" value="1"/>
</dbReference>
<feature type="chain" id="PRO_5003723145" evidence="10">
    <location>
        <begin position="25"/>
        <end position="875"/>
    </location>
</feature>
<evidence type="ECO:0000256" key="10">
    <source>
        <dbReference type="SAM" id="SignalP"/>
    </source>
</evidence>
<dbReference type="PANTHER" id="PTHR47234">
    <property type="match status" value="1"/>
</dbReference>
<keyword evidence="3 8" id="KW-1134">Transmembrane beta strand</keyword>
<dbReference type="PANTHER" id="PTHR47234:SF2">
    <property type="entry name" value="TONB-DEPENDENT RECEPTOR"/>
    <property type="match status" value="1"/>
</dbReference>
<feature type="signal peptide" evidence="10">
    <location>
        <begin position="1"/>
        <end position="24"/>
    </location>
</feature>
<accession>I9P2K1</accession>
<dbReference type="InterPro" id="IPR012910">
    <property type="entry name" value="Plug_dom"/>
</dbReference>
<comment type="subcellular location">
    <subcellularLocation>
        <location evidence="1 8">Cell outer membrane</location>
        <topology evidence="1 8">Multi-pass membrane protein</topology>
    </subcellularLocation>
</comment>
<keyword evidence="10" id="KW-0732">Signal</keyword>
<name>I9P2K1_9ALTE</name>
<dbReference type="InterPro" id="IPR036942">
    <property type="entry name" value="Beta-barrel_TonB_sf"/>
</dbReference>
<sequence length="875" mass="95167">MYSNNKLSKAVRLAIAFGAASAFAGAAVAQEAQQEEEESAKVERIEVTGSRIKRTDLEGALPVTVIDREMIDMSGQLSVSDLLRGTTFNSTGSFRPQSGSSAQGTASINLRGLGADRTLVLVDGRRLPKSPSTGATQDLNSIPIGAVERVEILSDGASAMYGSDAMGGVVNIITRKDFNGVEFNVSMGEASVPKEGGDTESGSVVFGSSTAKTSLIGGVSWNSRDIVFERDYPWVVPGSSVYGNNWINADFTGAFSAIPGGCTEQNFISTTIAGQPRCQFNFNATNANEASTRNESLFIKARHQVTDDWQVYMNASVSKSGSFGRYAPAPDWAPVSATSVNNPTNPNAWFYNPANPNAVAFNPAIGAPRDIEVYHRYAALGNRDGYVNNEGTDFLAGAQGMLGDVDLDFGVRRNRSKTYDIGYNYIVRSTAWDYIERGIYDLQRPSQNPEEVLNAMKATISRISFFNQDEAYISGSFDMFELGAGMVQGVLGAEYRKEDYQDQYDSLSEAGQIGGSAGNSAGGDRTVKSAFFEALVPILDNLEMSLAGRYDKYSDYGNDFAPKVSFRFEPMDGMVLRASWGQGFRAPSLDILTQKTTFSAVSVNDAQTCAVLGSCPVQVDTFIRANPDLGSEQSDQYTLGWAYQPTDWLNFSIDYWNTEITNKITYFSPATILNRLAAGDALPPGIGITRRQNGSISEVLAGYGNEGVVNTDGFDANVRTTFDFGNLGRLNQNLQIAYTRNYDEGGRNFVKDPGFPQMRATLQNVYVFGDIDVAYNLNLIGNSFRCGLGQTPGGAANRNGCVNLANAPRDGNWGTYVTHDLQLSYNLPWDGKITVGALNLFEKLPSLRPYGGRDYNFDLYDGWGRQTYVRYSQTF</sequence>
<keyword evidence="14" id="KW-1185">Reference proteome</keyword>
<dbReference type="InterPro" id="IPR000531">
    <property type="entry name" value="Beta-barrel_TonB"/>
</dbReference>
<dbReference type="CDD" id="cd01347">
    <property type="entry name" value="ligand_gated_channel"/>
    <property type="match status" value="1"/>
</dbReference>
<keyword evidence="6 8" id="KW-0472">Membrane</keyword>
<evidence type="ECO:0000256" key="6">
    <source>
        <dbReference type="ARBA" id="ARBA00023136"/>
    </source>
</evidence>
<keyword evidence="2 8" id="KW-0813">Transport</keyword>
<reference evidence="13 14" key="1">
    <citation type="journal article" date="2012" name="J. Bacteriol.">
        <title>Genome Sequence of Pectin-Degrading Alishewanella agri, Isolated from Landfill Soil.</title>
        <authorList>
            <person name="Kim J."/>
            <person name="Jung J."/>
            <person name="Sung J.S."/>
            <person name="Chun J."/>
            <person name="Park W."/>
        </authorList>
    </citation>
    <scope>NUCLEOTIDE SEQUENCE [LARGE SCALE GENOMIC DNA]</scope>
    <source>
        <strain evidence="13 14">BL06</strain>
    </source>
</reference>
<evidence type="ECO:0000256" key="7">
    <source>
        <dbReference type="ARBA" id="ARBA00023237"/>
    </source>
</evidence>